<proteinExistence type="predicted"/>
<protein>
    <submittedName>
        <fullName evidence="3">Uncharacterized protein</fullName>
    </submittedName>
</protein>
<feature type="coiled-coil region" evidence="1">
    <location>
        <begin position="206"/>
        <end position="233"/>
    </location>
</feature>
<dbReference type="EMBL" id="BAABUK010000009">
    <property type="protein sequence ID" value="GAA5811054.1"/>
    <property type="molecule type" value="Genomic_DNA"/>
</dbReference>
<evidence type="ECO:0000313" key="3">
    <source>
        <dbReference type="EMBL" id="GAA5811054.1"/>
    </source>
</evidence>
<feature type="region of interest" description="Disordered" evidence="2">
    <location>
        <begin position="260"/>
        <end position="353"/>
    </location>
</feature>
<comment type="caution">
    <text evidence="3">The sequence shown here is derived from an EMBL/GenBank/DDBJ whole genome shotgun (WGS) entry which is preliminary data.</text>
</comment>
<feature type="compositionally biased region" description="Polar residues" evidence="2">
    <location>
        <begin position="298"/>
        <end position="317"/>
    </location>
</feature>
<feature type="compositionally biased region" description="Low complexity" evidence="2">
    <location>
        <begin position="493"/>
        <end position="508"/>
    </location>
</feature>
<evidence type="ECO:0000256" key="2">
    <source>
        <dbReference type="SAM" id="MobiDB-lite"/>
    </source>
</evidence>
<feature type="compositionally biased region" description="Polar residues" evidence="2">
    <location>
        <begin position="1"/>
        <end position="16"/>
    </location>
</feature>
<sequence>MSPQSQKSLPPQTIQMPTDIESKTDENSVLQAKILTLEEELSSKNEQTVSLMNTNEYLKTRETKRLNNQVKELEQEVEDLNTKLEETEAENEKLDMANLALKMELDDKVEELDEKEEVPDLSSKVEELQNMLKKANKALSERPPDLSSLVKELQGRLDKANKALAEERNEYSLKVQELRSKALDVTRNLAEQLSTNTISPVFMNKIKKLKANYTNLKNENQFLKEQIKKKDSIILNSQNLEDMLQSSSDDDTEYIDVDISTHSSSNSSNNKARANQLNKINTPPPPRPARRSSSKSSDYSLNESFLSFDQRTPLTDKSPSAPAPVSSPPRAQTPRRTSSASSKSSSSSAVVRGSLAKPKISTNNPYILDLDAYSPTHDSSAPISPTERVATASALKERPIASAKGAKAETSSRIISPLTGKAAYRTAGLEPPAPQIFMPSSVASAKTKKPKSKLAKFVNSRNPSKIIDSRPLISHTTAKKRALSPERPVPKTSLASRPASERSAPSAATAKPVISTPSVAIAKRVISTPSAAITKSVTSPLSSISSRYNAPASTSTEVLRTEESASKRTKMDTHYVDVVKGWVNSKYVVSSDDFNEKKISDCLEEIKLNFTSMKSPSDPDSKGDVRYGIDDSFWIEVPNKMDAKEKAYALLLSLAINKKPELLNRIYNTLYGELKASLKSKRSDTSCARYSRLLCTIGKSAKELERIRVVCYDIIRHSTCPKNTIMCLYNISAGWKDVLTITSTDNMIMEALRVCCNVIAHDKKTPANIKGMYEKMARTCNWKNTTENVSLDTAISNVFNELVQLGEETDKGN</sequence>
<keyword evidence="1" id="KW-0175">Coiled coil</keyword>
<feature type="region of interest" description="Disordered" evidence="2">
    <location>
        <begin position="1"/>
        <end position="26"/>
    </location>
</feature>
<keyword evidence="4" id="KW-1185">Reference proteome</keyword>
<feature type="region of interest" description="Disordered" evidence="2">
    <location>
        <begin position="466"/>
        <end position="511"/>
    </location>
</feature>
<evidence type="ECO:0000256" key="1">
    <source>
        <dbReference type="SAM" id="Coils"/>
    </source>
</evidence>
<feature type="compositionally biased region" description="Low complexity" evidence="2">
    <location>
        <begin position="338"/>
        <end position="349"/>
    </location>
</feature>
<name>A0ABP9YW54_9FUNG</name>
<dbReference type="Proteomes" id="UP001473302">
    <property type="component" value="Unassembled WGS sequence"/>
</dbReference>
<accession>A0ABP9YW54</accession>
<organism evidence="3 4">
    <name type="scientific">Mucor flavus</name>
    <dbReference type="NCBI Taxonomy" id="439312"/>
    <lineage>
        <taxon>Eukaryota</taxon>
        <taxon>Fungi</taxon>
        <taxon>Fungi incertae sedis</taxon>
        <taxon>Mucoromycota</taxon>
        <taxon>Mucoromycotina</taxon>
        <taxon>Mucoromycetes</taxon>
        <taxon>Mucorales</taxon>
        <taxon>Mucorineae</taxon>
        <taxon>Mucoraceae</taxon>
        <taxon>Mucor</taxon>
    </lineage>
</organism>
<reference evidence="3 4" key="1">
    <citation type="submission" date="2024-04" db="EMBL/GenBank/DDBJ databases">
        <title>genome sequences of Mucor flavus KT1a and Helicostylum pulchrum KT1b strains isolated from the surface of a dry-aged beef.</title>
        <authorList>
            <person name="Toyotome T."/>
            <person name="Hosono M."/>
            <person name="Torimaru M."/>
            <person name="Fukuda K."/>
            <person name="Mikami N."/>
        </authorList>
    </citation>
    <scope>NUCLEOTIDE SEQUENCE [LARGE SCALE GENOMIC DNA]</scope>
    <source>
        <strain evidence="3 4">KT1a</strain>
    </source>
</reference>
<gene>
    <name evidence="3" type="ORF">MFLAVUS_004483</name>
</gene>
<evidence type="ECO:0000313" key="4">
    <source>
        <dbReference type="Proteomes" id="UP001473302"/>
    </source>
</evidence>
<feature type="compositionally biased region" description="Polar residues" evidence="2">
    <location>
        <begin position="271"/>
        <end position="281"/>
    </location>
</feature>